<evidence type="ECO:0000313" key="6">
    <source>
        <dbReference type="EMBL" id="KPV48157.1"/>
    </source>
</evidence>
<evidence type="ECO:0000259" key="5">
    <source>
        <dbReference type="PROSITE" id="PS50305"/>
    </source>
</evidence>
<dbReference type="EMBL" id="LJCR01002890">
    <property type="protein sequence ID" value="KPV48157.1"/>
    <property type="molecule type" value="Genomic_DNA"/>
</dbReference>
<organism evidence="6 7">
    <name type="scientific">Kouleothrix aurantiaca</name>
    <dbReference type="NCBI Taxonomy" id="186479"/>
    <lineage>
        <taxon>Bacteria</taxon>
        <taxon>Bacillati</taxon>
        <taxon>Chloroflexota</taxon>
        <taxon>Chloroflexia</taxon>
        <taxon>Chloroflexales</taxon>
        <taxon>Roseiflexineae</taxon>
        <taxon>Roseiflexaceae</taxon>
        <taxon>Kouleothrix</taxon>
    </lineage>
</organism>
<dbReference type="PANTHER" id="PTHR11085:SF4">
    <property type="entry name" value="NAD-DEPENDENT PROTEIN DEACYLASE"/>
    <property type="match status" value="1"/>
</dbReference>
<dbReference type="AlphaFoldDB" id="A0A0N8PQV2"/>
<gene>
    <name evidence="6" type="ORF">SE17_39565</name>
</gene>
<dbReference type="GO" id="GO:0070403">
    <property type="term" value="F:NAD+ binding"/>
    <property type="evidence" value="ECO:0007669"/>
    <property type="project" value="InterPro"/>
</dbReference>
<evidence type="ECO:0000256" key="4">
    <source>
        <dbReference type="PROSITE-ProRule" id="PRU00236"/>
    </source>
</evidence>
<dbReference type="InterPro" id="IPR050134">
    <property type="entry name" value="NAD-dep_sirtuin_deacylases"/>
</dbReference>
<keyword evidence="7" id="KW-1185">Reference proteome</keyword>
<comment type="caution">
    <text evidence="6">The sequence shown here is derived from an EMBL/GenBank/DDBJ whole genome shotgun (WGS) entry which is preliminary data.</text>
</comment>
<feature type="domain" description="Deacetylase sirtuin-type" evidence="5">
    <location>
        <begin position="1"/>
        <end position="124"/>
    </location>
</feature>
<comment type="caution">
    <text evidence="4">Lacks conserved residue(s) required for the propagation of feature annotation.</text>
</comment>
<dbReference type="Pfam" id="PF02146">
    <property type="entry name" value="SIR2"/>
    <property type="match status" value="1"/>
</dbReference>
<proteinExistence type="predicted"/>
<dbReference type="PROSITE" id="PS50305">
    <property type="entry name" value="SIRTUIN"/>
    <property type="match status" value="1"/>
</dbReference>
<dbReference type="PATRIC" id="fig|186479.3.peg.5967"/>
<feature type="non-terminal residue" evidence="6">
    <location>
        <position position="124"/>
    </location>
</feature>
<sequence>MVTFSPALLGRLAGASRVAVLTGAGVSAESGVPTFRDAQTGLWARYNPHELATPEAFRANPRLVWEWYEFRRGLVAAARPNPGHVALAALEARYPDFTLATQNVDNLHRTAGSQNVVELHGNLA</sequence>
<evidence type="ECO:0000256" key="1">
    <source>
        <dbReference type="ARBA" id="ARBA00012928"/>
    </source>
</evidence>
<dbReference type="EC" id="2.3.1.286" evidence="1"/>
<dbReference type="InterPro" id="IPR003000">
    <property type="entry name" value="Sirtuin"/>
</dbReference>
<evidence type="ECO:0000313" key="7">
    <source>
        <dbReference type="Proteomes" id="UP000050509"/>
    </source>
</evidence>
<dbReference type="InterPro" id="IPR026590">
    <property type="entry name" value="Ssirtuin_cat_dom"/>
</dbReference>
<dbReference type="InterPro" id="IPR029035">
    <property type="entry name" value="DHS-like_NAD/FAD-binding_dom"/>
</dbReference>
<dbReference type="SUPFAM" id="SSF52467">
    <property type="entry name" value="DHS-like NAD/FAD-binding domain"/>
    <property type="match status" value="1"/>
</dbReference>
<dbReference type="GO" id="GO:0017136">
    <property type="term" value="F:histone deacetylase activity, NAD-dependent"/>
    <property type="evidence" value="ECO:0007669"/>
    <property type="project" value="TreeGrafter"/>
</dbReference>
<dbReference type="PANTHER" id="PTHR11085">
    <property type="entry name" value="NAD-DEPENDENT PROTEIN DEACYLASE SIRTUIN-5, MITOCHONDRIAL-RELATED"/>
    <property type="match status" value="1"/>
</dbReference>
<accession>A0A0N8PQV2</accession>
<keyword evidence="2" id="KW-0808">Transferase</keyword>
<dbReference type="Gene3D" id="3.30.1600.10">
    <property type="entry name" value="SIR2/SIRT2 'Small Domain"/>
    <property type="match status" value="1"/>
</dbReference>
<dbReference type="InterPro" id="IPR026591">
    <property type="entry name" value="Sirtuin_cat_small_dom_sf"/>
</dbReference>
<reference evidence="6 7" key="1">
    <citation type="submission" date="2015-09" db="EMBL/GenBank/DDBJ databases">
        <title>Draft genome sequence of Kouleothrix aurantiaca JCM 19913.</title>
        <authorList>
            <person name="Hemp J."/>
        </authorList>
    </citation>
    <scope>NUCLEOTIDE SEQUENCE [LARGE SCALE GENOMIC DNA]</scope>
    <source>
        <strain evidence="6 7">COM-B</strain>
    </source>
</reference>
<evidence type="ECO:0000256" key="2">
    <source>
        <dbReference type="ARBA" id="ARBA00022679"/>
    </source>
</evidence>
<dbReference type="Proteomes" id="UP000050509">
    <property type="component" value="Unassembled WGS sequence"/>
</dbReference>
<name>A0A0N8PQV2_9CHLR</name>
<dbReference type="Gene3D" id="3.40.50.1220">
    <property type="entry name" value="TPP-binding domain"/>
    <property type="match status" value="1"/>
</dbReference>
<evidence type="ECO:0000256" key="3">
    <source>
        <dbReference type="ARBA" id="ARBA00023027"/>
    </source>
</evidence>
<protein>
    <recommendedName>
        <fullName evidence="1">protein acetyllysine N-acetyltransferase</fullName>
        <ecNumber evidence="1">2.3.1.286</ecNumber>
    </recommendedName>
</protein>
<keyword evidence="3" id="KW-0520">NAD</keyword>